<evidence type="ECO:0000313" key="3">
    <source>
        <dbReference type="Proteomes" id="UP000000689"/>
    </source>
</evidence>
<dbReference type="AlphaFoldDB" id="G0W5U2"/>
<dbReference type="OMA" id="MCGQLNN"/>
<dbReference type="GO" id="GO:0000113">
    <property type="term" value="C:nucleotide-excision repair factor 4 complex"/>
    <property type="evidence" value="ECO:0007669"/>
    <property type="project" value="EnsemblFungi"/>
</dbReference>
<feature type="compositionally biased region" description="Basic and acidic residues" evidence="1">
    <location>
        <begin position="64"/>
        <end position="74"/>
    </location>
</feature>
<dbReference type="GO" id="GO:0019005">
    <property type="term" value="C:SCF ubiquitin ligase complex"/>
    <property type="evidence" value="ECO:0007669"/>
    <property type="project" value="TreeGrafter"/>
</dbReference>
<dbReference type="STRING" id="1071378.G0W5U2"/>
<evidence type="ECO:0008006" key="4">
    <source>
        <dbReference type="Google" id="ProtNLM"/>
    </source>
</evidence>
<dbReference type="Proteomes" id="UP000000689">
    <property type="component" value="Chromosome 2"/>
</dbReference>
<dbReference type="OrthoDB" id="1924287at2759"/>
<protein>
    <recommendedName>
        <fullName evidence="4">DNA repair protein RAD7</fullName>
    </recommendedName>
</protein>
<dbReference type="GO" id="GO:0008094">
    <property type="term" value="F:ATP-dependent activity, acting on DNA"/>
    <property type="evidence" value="ECO:0007669"/>
    <property type="project" value="EnsemblFungi"/>
</dbReference>
<dbReference type="GO" id="GO:0003684">
    <property type="term" value="F:damaged DNA binding"/>
    <property type="evidence" value="ECO:0007669"/>
    <property type="project" value="EnsemblFungi"/>
</dbReference>
<dbReference type="HOGENOM" id="CLU_006598_2_1_1"/>
<dbReference type="GO" id="GO:0009411">
    <property type="term" value="P:response to UV"/>
    <property type="evidence" value="ECO:0007669"/>
    <property type="project" value="EnsemblFungi"/>
</dbReference>
<dbReference type="PANTHER" id="PTHR13318">
    <property type="entry name" value="PARTNER OF PAIRED, ISOFORM B-RELATED"/>
    <property type="match status" value="1"/>
</dbReference>
<dbReference type="RefSeq" id="XP_003668396.1">
    <property type="nucleotide sequence ID" value="XM_003668348.1"/>
</dbReference>
<dbReference type="GO" id="GO:0070911">
    <property type="term" value="P:global genome nucleotide-excision repair"/>
    <property type="evidence" value="ECO:0007669"/>
    <property type="project" value="EnsemblFungi"/>
</dbReference>
<dbReference type="InterPro" id="IPR032675">
    <property type="entry name" value="LRR_dom_sf"/>
</dbReference>
<dbReference type="GO" id="GO:0031463">
    <property type="term" value="C:Cul3-RING ubiquitin ligase complex"/>
    <property type="evidence" value="ECO:0007669"/>
    <property type="project" value="EnsemblFungi"/>
</dbReference>
<organism evidence="2 3">
    <name type="scientific">Naumovozyma dairenensis (strain ATCC 10597 / BCRC 20456 / CBS 421 / NBRC 0211 / NRRL Y-12639)</name>
    <name type="common">Saccharomyces dairenensis</name>
    <dbReference type="NCBI Taxonomy" id="1071378"/>
    <lineage>
        <taxon>Eukaryota</taxon>
        <taxon>Fungi</taxon>
        <taxon>Dikarya</taxon>
        <taxon>Ascomycota</taxon>
        <taxon>Saccharomycotina</taxon>
        <taxon>Saccharomycetes</taxon>
        <taxon>Saccharomycetales</taxon>
        <taxon>Saccharomycetaceae</taxon>
        <taxon>Naumovozyma</taxon>
    </lineage>
</organism>
<evidence type="ECO:0000313" key="2">
    <source>
        <dbReference type="EMBL" id="CCD23153.1"/>
    </source>
</evidence>
<keyword evidence="3" id="KW-1185">Reference proteome</keyword>
<dbReference type="SMART" id="SM00367">
    <property type="entry name" value="LRR_CC"/>
    <property type="match status" value="5"/>
</dbReference>
<name>G0W5U2_NAUDC</name>
<proteinExistence type="predicted"/>
<dbReference type="EMBL" id="HE580268">
    <property type="protein sequence ID" value="CCD23153.1"/>
    <property type="molecule type" value="Genomic_DNA"/>
</dbReference>
<dbReference type="GO" id="GO:0008104">
    <property type="term" value="P:intracellular protein localization"/>
    <property type="evidence" value="ECO:0007669"/>
    <property type="project" value="EnsemblFungi"/>
</dbReference>
<dbReference type="GO" id="GO:0031146">
    <property type="term" value="P:SCF-dependent proteasomal ubiquitin-dependent protein catabolic process"/>
    <property type="evidence" value="ECO:0007669"/>
    <property type="project" value="TreeGrafter"/>
</dbReference>
<dbReference type="GeneID" id="11498425"/>
<dbReference type="GO" id="GO:0004842">
    <property type="term" value="F:ubiquitin-protein transferase activity"/>
    <property type="evidence" value="ECO:0007669"/>
    <property type="project" value="EnsemblFungi"/>
</dbReference>
<dbReference type="KEGG" id="ndi:NDAI_0B01190"/>
<sequence length="562" mass="63211">MIYRGRNRSSRSNIKGPNSALTQFLQEEGISAETIRQRWLEQQQKSASASPAPGDGTANAAQADKVEDEREKSEALPSSDEEIILEKSSINLEKRMNLVQDDSDEEEYEDTSLTTISRSPSVVALDDELRKKRTREVLKTRQRKRKRAAKLLDRRTTKIATLQDMAIAKISESITSWEREKDQGENTVFAHLRDVLGGISIDNMNNLAKTLSKNRALDDKTLQLFLKTDLTDLAFHDCSKLSFEGYKTLAIFSPHLTKLSLQMCGQLNNESLLYIAEKLPNLTSLDLDGPFLINEDTWDTFFVEMKGRLKAFRISNTHRFNDKSLASLLVNCGEELVSLGLSRLDSISNYALLPQYLKNEHFHSLSLEYPFNEDDITDEVVINILGQVGKNLKTLVLDGCLELTDSMIINGMCAFLHDGNNCSLLETLSLAELDQITNDSLVYFFSEISLPHLVKCSLKRCLQVGDAAIIELMLNKGQQSLKELSLNSLKELTCEAFISLSCENLQSLDLGFVRCVDDKVIEEISSRNPNLELIDVFGDNLVTEKAKIKQRLVLIGRQSDSI</sequence>
<reference evidence="2 3" key="1">
    <citation type="journal article" date="2011" name="Proc. Natl. Acad. Sci. U.S.A.">
        <title>Evolutionary erosion of yeast sex chromosomes by mating-type switching accidents.</title>
        <authorList>
            <person name="Gordon J.L."/>
            <person name="Armisen D."/>
            <person name="Proux-Wera E."/>
            <person name="Oheigeartaigh S.S."/>
            <person name="Byrne K.P."/>
            <person name="Wolfe K.H."/>
        </authorList>
    </citation>
    <scope>NUCLEOTIDE SEQUENCE [LARGE SCALE GENOMIC DNA]</scope>
    <source>
        <strain evidence="3">ATCC 10597 / BCRC 20456 / CBS 421 / NBRC 0211 / NRRL Y-12639</strain>
    </source>
</reference>
<evidence type="ECO:0000256" key="1">
    <source>
        <dbReference type="SAM" id="MobiDB-lite"/>
    </source>
</evidence>
<feature type="compositionally biased region" description="Polar residues" evidence="1">
    <location>
        <begin position="40"/>
        <end position="49"/>
    </location>
</feature>
<dbReference type="GO" id="GO:0000715">
    <property type="term" value="P:nucleotide-excision repair, DNA damage recognition"/>
    <property type="evidence" value="ECO:0007669"/>
    <property type="project" value="EnsemblFungi"/>
</dbReference>
<dbReference type="InterPro" id="IPR006553">
    <property type="entry name" value="Leu-rich_rpt_Cys-con_subtyp"/>
</dbReference>
<dbReference type="SUPFAM" id="SSF52047">
    <property type="entry name" value="RNI-like"/>
    <property type="match status" value="1"/>
</dbReference>
<gene>
    <name evidence="2" type="primary">NDAI0B01190</name>
    <name evidence="2" type="ordered locus">NDAI_0B01190</name>
</gene>
<dbReference type="Gene3D" id="3.80.10.10">
    <property type="entry name" value="Ribonuclease Inhibitor"/>
    <property type="match status" value="3"/>
</dbReference>
<feature type="compositionally biased region" description="Polar residues" evidence="1">
    <location>
        <begin position="10"/>
        <end position="20"/>
    </location>
</feature>
<dbReference type="PANTHER" id="PTHR13318:SF247">
    <property type="entry name" value="GH16156P"/>
    <property type="match status" value="1"/>
</dbReference>
<accession>G0W5U2</accession>
<dbReference type="eggNOG" id="KOG1947">
    <property type="taxonomic scope" value="Eukaryota"/>
</dbReference>
<feature type="region of interest" description="Disordered" evidence="1">
    <location>
        <begin position="1"/>
        <end position="20"/>
    </location>
</feature>
<feature type="region of interest" description="Disordered" evidence="1">
    <location>
        <begin position="35"/>
        <end position="81"/>
    </location>
</feature>